<feature type="domain" description="FHA" evidence="4">
    <location>
        <begin position="58"/>
        <end position="103"/>
    </location>
</feature>
<keyword evidence="3" id="KW-0812">Transmembrane</keyword>
<dbReference type="CDD" id="cd05709">
    <property type="entry name" value="S2P-M50"/>
    <property type="match status" value="1"/>
</dbReference>
<dbReference type="SMART" id="SM00240">
    <property type="entry name" value="FHA"/>
    <property type="match status" value="1"/>
</dbReference>
<dbReference type="Gene3D" id="2.60.200.20">
    <property type="match status" value="1"/>
</dbReference>
<dbReference type="InterPro" id="IPR050923">
    <property type="entry name" value="Cell_Proc_Reg/RNA_Proc"/>
</dbReference>
<dbReference type="PROSITE" id="PS50006">
    <property type="entry name" value="FHA_DOMAIN"/>
    <property type="match status" value="1"/>
</dbReference>
<evidence type="ECO:0000313" key="6">
    <source>
        <dbReference type="Proteomes" id="UP001369736"/>
    </source>
</evidence>
<gene>
    <name evidence="5" type="ORF">WCD58_26820</name>
</gene>
<keyword evidence="3" id="KW-0472">Membrane</keyword>
<dbReference type="Pfam" id="PF00498">
    <property type="entry name" value="FHA"/>
    <property type="match status" value="1"/>
</dbReference>
<organism evidence="5 6">
    <name type="scientific">Actinomycetospora flava</name>
    <dbReference type="NCBI Taxonomy" id="3129232"/>
    <lineage>
        <taxon>Bacteria</taxon>
        <taxon>Bacillati</taxon>
        <taxon>Actinomycetota</taxon>
        <taxon>Actinomycetes</taxon>
        <taxon>Pseudonocardiales</taxon>
        <taxon>Pseudonocardiaceae</taxon>
        <taxon>Actinomycetospora</taxon>
    </lineage>
</organism>
<accession>A0ABU8MBW5</accession>
<dbReference type="Proteomes" id="UP001369736">
    <property type="component" value="Unassembled WGS sequence"/>
</dbReference>
<feature type="transmembrane region" description="Helical" evidence="3">
    <location>
        <begin position="536"/>
        <end position="558"/>
    </location>
</feature>
<dbReference type="EMBL" id="JBBEGM010000013">
    <property type="protein sequence ID" value="MEJ2864798.1"/>
    <property type="molecule type" value="Genomic_DNA"/>
</dbReference>
<dbReference type="PANTHER" id="PTHR23308">
    <property type="entry name" value="NUCLEAR INHIBITOR OF PROTEIN PHOSPHATASE-1"/>
    <property type="match status" value="1"/>
</dbReference>
<protein>
    <submittedName>
        <fullName evidence="5">FHA domain-containing protein</fullName>
    </submittedName>
</protein>
<reference evidence="5 6" key="1">
    <citation type="submission" date="2024-03" db="EMBL/GenBank/DDBJ databases">
        <title>Actinomycetospora sp. OC33-EN07, a novel actinomycete isolated from wild orchid (Aerides multiflora).</title>
        <authorList>
            <person name="Suriyachadkun C."/>
        </authorList>
    </citation>
    <scope>NUCLEOTIDE SEQUENCE [LARGE SCALE GENOMIC DNA]</scope>
    <source>
        <strain evidence="5 6">OC33-EN07</strain>
    </source>
</reference>
<feature type="region of interest" description="Disordered" evidence="2">
    <location>
        <begin position="158"/>
        <end position="177"/>
    </location>
</feature>
<evidence type="ECO:0000256" key="2">
    <source>
        <dbReference type="SAM" id="MobiDB-lite"/>
    </source>
</evidence>
<keyword evidence="3" id="KW-1133">Transmembrane helix</keyword>
<evidence type="ECO:0000259" key="4">
    <source>
        <dbReference type="PROSITE" id="PS50006"/>
    </source>
</evidence>
<dbReference type="RefSeq" id="WP_337706164.1">
    <property type="nucleotide sequence ID" value="NZ_JBBEGM010000013.1"/>
</dbReference>
<dbReference type="CDD" id="cd00060">
    <property type="entry name" value="FHA"/>
    <property type="match status" value="1"/>
</dbReference>
<dbReference type="InterPro" id="IPR000253">
    <property type="entry name" value="FHA_dom"/>
</dbReference>
<evidence type="ECO:0000256" key="3">
    <source>
        <dbReference type="SAM" id="Phobius"/>
    </source>
</evidence>
<comment type="caution">
    <text evidence="5">The sequence shown here is derived from an EMBL/GenBank/DDBJ whole genome shotgun (WGS) entry which is preliminary data.</text>
</comment>
<keyword evidence="6" id="KW-1185">Reference proteome</keyword>
<keyword evidence="1" id="KW-0597">Phosphoprotein</keyword>
<feature type="region of interest" description="Disordered" evidence="2">
    <location>
        <begin position="576"/>
        <end position="642"/>
    </location>
</feature>
<feature type="transmembrane region" description="Helical" evidence="3">
    <location>
        <begin position="500"/>
        <end position="524"/>
    </location>
</feature>
<feature type="transmembrane region" description="Helical" evidence="3">
    <location>
        <begin position="404"/>
        <end position="427"/>
    </location>
</feature>
<evidence type="ECO:0000256" key="1">
    <source>
        <dbReference type="ARBA" id="ARBA00022553"/>
    </source>
</evidence>
<sequence>MLCRSCHVHVRRDFPYCLRCGALRPGASVAEFAPPSLVYRVASAGMREQRVTLDGASVTLGRDADNDVVLDDPSVSRHHATVTRTAAGYVVEDLGSFNGTTVTPLTGAEQELTPGAPVALADHTTVHVGDVAVLFDQPRSAAMGDRTQVKDIAGTVLGKTADGEDEPPPATEPLDAVPRRRSGWALKQVDAEHWVLRNTRTHAYLSLDERDVFLWHRLDGEHSMRDLLFAYLEEYGELALPRIESTVRALHDAGLVRGLPGDVEELTFWKRFGRAVVKNLIRVELSVKRLDPLAEKLYHGFAWRFFTLPAVILLWALALGGLAAFVAASSQQLLFDFGGAGIVGLVATLAGYVVATTIHELAHALAVKSYGRRVNRGGFLLMMGVPFAFVDTSDMWFGTSWSRIVVAISGPLTTVGLAGGASIAALTVPDPRAAGVCFTLAAGLYLNTLFNLIPLVPLDGYQALADALRMPRLKEEAKAYFTGGFLRDIRARRRPGPKQVGLLVFGVLSAICLWAMIVLSVMTWNSRLGGLAREYVAQPWLTILVVLVIALIIFPVWFPRVRTLVRRRRERRAARAVPANAVPAEEPAEPPAPAPPAGVEETIAPRRARSSPATDATWVPERRASSPATDTTWVPQRPPASR</sequence>
<feature type="transmembrane region" description="Helical" evidence="3">
    <location>
        <begin position="378"/>
        <end position="397"/>
    </location>
</feature>
<feature type="compositionally biased region" description="Low complexity" evidence="2">
    <location>
        <begin position="576"/>
        <end position="585"/>
    </location>
</feature>
<dbReference type="InterPro" id="IPR008984">
    <property type="entry name" value="SMAD_FHA_dom_sf"/>
</dbReference>
<evidence type="ECO:0000313" key="5">
    <source>
        <dbReference type="EMBL" id="MEJ2864798.1"/>
    </source>
</evidence>
<proteinExistence type="predicted"/>
<name>A0ABU8MBW5_9PSEU</name>
<feature type="transmembrane region" description="Helical" evidence="3">
    <location>
        <begin position="301"/>
        <end position="326"/>
    </location>
</feature>
<dbReference type="SUPFAM" id="SSF49879">
    <property type="entry name" value="SMAD/FHA domain"/>
    <property type="match status" value="1"/>
</dbReference>
<feature type="transmembrane region" description="Helical" evidence="3">
    <location>
        <begin position="333"/>
        <end position="358"/>
    </location>
</feature>